<dbReference type="HOGENOM" id="CLU_2568777_0_0_9"/>
<dbReference type="STRING" id="748224.HMPREF9436_02172"/>
<comment type="caution">
    <text evidence="1">The sequence shown here is derived from an EMBL/GenBank/DDBJ whole genome shotgun (WGS) entry which is preliminary data.</text>
</comment>
<dbReference type="Proteomes" id="UP000006028">
    <property type="component" value="Unassembled WGS sequence"/>
</dbReference>
<reference evidence="1 2" key="1">
    <citation type="submission" date="2010-08" db="EMBL/GenBank/DDBJ databases">
        <authorList>
            <person name="Weinstock G."/>
            <person name="Sodergren E."/>
            <person name="Clifton S."/>
            <person name="Fulton L."/>
            <person name="Fulton B."/>
            <person name="Courtney L."/>
            <person name="Fronick C."/>
            <person name="Harrison M."/>
            <person name="Strong C."/>
            <person name="Farmer C."/>
            <person name="Delahaunty K."/>
            <person name="Markovic C."/>
            <person name="Hall O."/>
            <person name="Minx P."/>
            <person name="Tomlinson C."/>
            <person name="Mitreva M."/>
            <person name="Hou S."/>
            <person name="Chen J."/>
            <person name="Wollam A."/>
            <person name="Pepin K.H."/>
            <person name="Johnson M."/>
            <person name="Bhonagiri V."/>
            <person name="Zhang X."/>
            <person name="Suruliraj S."/>
            <person name="Warren W."/>
            <person name="Chinwalla A."/>
            <person name="Mardis E.R."/>
            <person name="Wilson R.K."/>
        </authorList>
    </citation>
    <scope>NUCLEOTIDE SEQUENCE [LARGE SCALE GENOMIC DNA]</scope>
    <source>
        <strain evidence="1 2">KLE1255</strain>
    </source>
</reference>
<gene>
    <name evidence="1" type="ORF">HMPREF9436_02172</name>
</gene>
<organism evidence="1 2">
    <name type="scientific">Faecalibacterium cf. prausnitzii KLE1255</name>
    <dbReference type="NCBI Taxonomy" id="748224"/>
    <lineage>
        <taxon>Bacteria</taxon>
        <taxon>Bacillati</taxon>
        <taxon>Bacillota</taxon>
        <taxon>Clostridia</taxon>
        <taxon>Eubacteriales</taxon>
        <taxon>Oscillospiraceae</taxon>
        <taxon>Faecalibacterium</taxon>
    </lineage>
</organism>
<dbReference type="BioCyc" id="FCF748224-HMP:GTSS-1278-MONOMER"/>
<evidence type="ECO:0000313" key="2">
    <source>
        <dbReference type="Proteomes" id="UP000006028"/>
    </source>
</evidence>
<dbReference type="EMBL" id="AECU01000172">
    <property type="protein sequence ID" value="EFQ06318.1"/>
    <property type="molecule type" value="Genomic_DNA"/>
</dbReference>
<name>E2ZKI9_9FIRM</name>
<accession>E2ZKI9</accession>
<proteinExistence type="predicted"/>
<evidence type="ECO:0000313" key="1">
    <source>
        <dbReference type="EMBL" id="EFQ06318.1"/>
    </source>
</evidence>
<dbReference type="AlphaFoldDB" id="E2ZKI9"/>
<sequence>MQGCTTRLKKLCGAFFAEKTVICKLFMNPIDKVGKQEYSFSSRTDRVLKQVKPVRQEVLETVKQLKNSRCFPFGSISAPGF</sequence>
<protein>
    <submittedName>
        <fullName evidence="1">Uncharacterized protein</fullName>
    </submittedName>
</protein>